<comment type="caution">
    <text evidence="2">The sequence shown here is derived from an EMBL/GenBank/DDBJ whole genome shotgun (WGS) entry which is preliminary data.</text>
</comment>
<feature type="region of interest" description="Disordered" evidence="1">
    <location>
        <begin position="491"/>
        <end position="513"/>
    </location>
</feature>
<organism evidence="2 3">
    <name type="scientific">Stephania cephalantha</name>
    <dbReference type="NCBI Taxonomy" id="152367"/>
    <lineage>
        <taxon>Eukaryota</taxon>
        <taxon>Viridiplantae</taxon>
        <taxon>Streptophyta</taxon>
        <taxon>Embryophyta</taxon>
        <taxon>Tracheophyta</taxon>
        <taxon>Spermatophyta</taxon>
        <taxon>Magnoliopsida</taxon>
        <taxon>Ranunculales</taxon>
        <taxon>Menispermaceae</taxon>
        <taxon>Menispermoideae</taxon>
        <taxon>Cissampelideae</taxon>
        <taxon>Stephania</taxon>
    </lineage>
</organism>
<feature type="region of interest" description="Disordered" evidence="1">
    <location>
        <begin position="548"/>
        <end position="572"/>
    </location>
</feature>
<name>A0AAP0KBS4_9MAGN</name>
<feature type="compositionally biased region" description="Polar residues" evidence="1">
    <location>
        <begin position="548"/>
        <end position="561"/>
    </location>
</feature>
<feature type="compositionally biased region" description="Basic residues" evidence="1">
    <location>
        <begin position="31"/>
        <end position="46"/>
    </location>
</feature>
<feature type="compositionally biased region" description="Low complexity" evidence="1">
    <location>
        <begin position="232"/>
        <end position="249"/>
    </location>
</feature>
<feature type="region of interest" description="Disordered" evidence="1">
    <location>
        <begin position="31"/>
        <end position="56"/>
    </location>
</feature>
<feature type="region of interest" description="Disordered" evidence="1">
    <location>
        <begin position="459"/>
        <end position="479"/>
    </location>
</feature>
<feature type="compositionally biased region" description="Basic residues" evidence="1">
    <location>
        <begin position="466"/>
        <end position="478"/>
    </location>
</feature>
<feature type="compositionally biased region" description="Basic and acidic residues" evidence="1">
    <location>
        <begin position="693"/>
        <end position="705"/>
    </location>
</feature>
<feature type="region of interest" description="Disordered" evidence="1">
    <location>
        <begin position="693"/>
        <end position="714"/>
    </location>
</feature>
<feature type="region of interest" description="Disordered" evidence="1">
    <location>
        <begin position="219"/>
        <end position="259"/>
    </location>
</feature>
<dbReference type="PANTHER" id="PTHR34282:SF2">
    <property type="entry name" value="DUF3741 DOMAIN-CONTAINING PROTEIN"/>
    <property type="match status" value="1"/>
</dbReference>
<evidence type="ECO:0008006" key="4">
    <source>
        <dbReference type="Google" id="ProtNLM"/>
    </source>
</evidence>
<dbReference type="PANTHER" id="PTHR34282">
    <property type="entry name" value="OS01G0228800 PROTEIN-RELATED"/>
    <property type="match status" value="1"/>
</dbReference>
<evidence type="ECO:0000313" key="2">
    <source>
        <dbReference type="EMBL" id="KAK9148769.1"/>
    </source>
</evidence>
<dbReference type="EMBL" id="JBBNAG010000003">
    <property type="protein sequence ID" value="KAK9148769.1"/>
    <property type="molecule type" value="Genomic_DNA"/>
</dbReference>
<evidence type="ECO:0000313" key="3">
    <source>
        <dbReference type="Proteomes" id="UP001419268"/>
    </source>
</evidence>
<keyword evidence="3" id="KW-1185">Reference proteome</keyword>
<evidence type="ECO:0000256" key="1">
    <source>
        <dbReference type="SAM" id="MobiDB-lite"/>
    </source>
</evidence>
<sequence length="885" mass="100103">MPQDSFRSAVYRSIVSCDDPNGVVEGETIRRSRNASRKMERRRSKGRTAGTDLIHPSGSKFKKGEKFIREEMHHTSTSSQLLEVSRGAQKLNQVIDSWSNGMTSFDGQSKDVATDLLRGALDLQESLAVLYELQEASRNMALLKEISQLKSREVDDLCVERTESGRFLRKFYQKGMQNSRLSVDGRPKDSVEELKKVIRESLCKQNLLSISSAEENRLSDQRKWDSASDIPSTSSSQSSVVNSNNSVSTDGAVSSASRQKKGRCSSVIAKLMGLEEFQPQQIQSSSRIIGNDKSRSPWRPMFEIEMPKSRKSQVADQTADPTRKTLKEIIETMRMKGLLKSNHVAHEKYSYISNISQFKEGFNDEMPPIVVIKPLPLPGKKKDSALLEKLSKGKGPQHPIDELHELERSGEYSSKRTLVHQKVALRLEEILGNVEAKEETPAKMLDRVEKASNLEQIHTQSEVRRKTSTKKVFKKKKGSTSLEMNKIREVRGTSTTEKISPKKTRASVPYNHKPQKKNEITNKIEEKMPKALKKERIPGQNKNQNARFMSKSQDQIKATSMKTRRPPNGSMIKKNSVLCRHESTNSTPPSTHSASIVSWNSADRTNRKKIKAKQMKESPTLCSLADSSQHEEPIKDFKLSDMAQSLGSTTSTTITGHPDTKGVDVIEFDDKDQHKEDQSSLCEPRAQICQHSDEFKSEKESKDHTNPNNISGEANNKDINLRSLFLRSLSFLNFAENYFDLDLDQEITIQSNDTNMMTSKLFRDCAYEFIERKSHHSSLTRTPHLSWFDIAKPRINISLVQLVEEVCQGVYNLLSYLEDDDGVQPVDSLYKMLESDLKVKGMQVSSAWDLAWVKGFSEDETNVVISEVEKQILGALIEETILDIY</sequence>
<gene>
    <name evidence="2" type="ORF">Scep_007526</name>
</gene>
<dbReference type="AlphaFoldDB" id="A0AAP0KBS4"/>
<dbReference type="Proteomes" id="UP001419268">
    <property type="component" value="Unassembled WGS sequence"/>
</dbReference>
<accession>A0AAP0KBS4</accession>
<protein>
    <recommendedName>
        <fullName evidence="4">DUF4378 domain-containing protein</fullName>
    </recommendedName>
</protein>
<reference evidence="2 3" key="1">
    <citation type="submission" date="2024-01" db="EMBL/GenBank/DDBJ databases">
        <title>Genome assemblies of Stephania.</title>
        <authorList>
            <person name="Yang L."/>
        </authorList>
    </citation>
    <scope>NUCLEOTIDE SEQUENCE [LARGE SCALE GENOMIC DNA]</scope>
    <source>
        <strain evidence="2">JXDWG</strain>
        <tissue evidence="2">Leaf</tissue>
    </source>
</reference>
<proteinExistence type="predicted"/>